<dbReference type="EMBL" id="JASCZI010001372">
    <property type="protein sequence ID" value="MED6114851.1"/>
    <property type="molecule type" value="Genomic_DNA"/>
</dbReference>
<evidence type="ECO:0000313" key="3">
    <source>
        <dbReference type="Proteomes" id="UP001341840"/>
    </source>
</evidence>
<reference evidence="2 3" key="1">
    <citation type="journal article" date="2023" name="Plants (Basel)">
        <title>Bridging the Gap: Combining Genomics and Transcriptomics Approaches to Understand Stylosanthes scabra, an Orphan Legume from the Brazilian Caatinga.</title>
        <authorList>
            <person name="Ferreira-Neto J.R.C."/>
            <person name="da Silva M.D."/>
            <person name="Binneck E."/>
            <person name="de Melo N.F."/>
            <person name="da Silva R.H."/>
            <person name="de Melo A.L.T.M."/>
            <person name="Pandolfi V."/>
            <person name="Bustamante F.O."/>
            <person name="Brasileiro-Vidal A.C."/>
            <person name="Benko-Iseppon A.M."/>
        </authorList>
    </citation>
    <scope>NUCLEOTIDE SEQUENCE [LARGE SCALE GENOMIC DNA]</scope>
    <source>
        <tissue evidence="2">Leaves</tissue>
    </source>
</reference>
<feature type="coiled-coil region" evidence="1">
    <location>
        <begin position="6"/>
        <end position="33"/>
    </location>
</feature>
<gene>
    <name evidence="2" type="ORF">PIB30_084475</name>
</gene>
<keyword evidence="1" id="KW-0175">Coiled coil</keyword>
<accession>A0ABU6QT82</accession>
<organism evidence="2 3">
    <name type="scientific">Stylosanthes scabra</name>
    <dbReference type="NCBI Taxonomy" id="79078"/>
    <lineage>
        <taxon>Eukaryota</taxon>
        <taxon>Viridiplantae</taxon>
        <taxon>Streptophyta</taxon>
        <taxon>Embryophyta</taxon>
        <taxon>Tracheophyta</taxon>
        <taxon>Spermatophyta</taxon>
        <taxon>Magnoliopsida</taxon>
        <taxon>eudicotyledons</taxon>
        <taxon>Gunneridae</taxon>
        <taxon>Pentapetalae</taxon>
        <taxon>rosids</taxon>
        <taxon>fabids</taxon>
        <taxon>Fabales</taxon>
        <taxon>Fabaceae</taxon>
        <taxon>Papilionoideae</taxon>
        <taxon>50 kb inversion clade</taxon>
        <taxon>dalbergioids sensu lato</taxon>
        <taxon>Dalbergieae</taxon>
        <taxon>Pterocarpus clade</taxon>
        <taxon>Stylosanthes</taxon>
    </lineage>
</organism>
<evidence type="ECO:0000313" key="2">
    <source>
        <dbReference type="EMBL" id="MED6114851.1"/>
    </source>
</evidence>
<sequence length="141" mass="15701">MEVDTMDALLSQNKTMAQQLTTLNKKLEKLEISAMGTQMETPTTCSLCGGPHENQHCCLLGDEPSLEQANYLGNQQSSPMIHILTPTIPDGGITLILVGEKTKIQRTTYYGKRKLQINIPFAEALEQMPLYAKFMKDLISK</sequence>
<evidence type="ECO:0000256" key="1">
    <source>
        <dbReference type="SAM" id="Coils"/>
    </source>
</evidence>
<dbReference type="Proteomes" id="UP001341840">
    <property type="component" value="Unassembled WGS sequence"/>
</dbReference>
<keyword evidence="3" id="KW-1185">Reference proteome</keyword>
<comment type="caution">
    <text evidence="2">The sequence shown here is derived from an EMBL/GenBank/DDBJ whole genome shotgun (WGS) entry which is preliminary data.</text>
</comment>
<proteinExistence type="predicted"/>
<protein>
    <submittedName>
        <fullName evidence="2">Uncharacterized protein</fullName>
    </submittedName>
</protein>
<name>A0ABU6QT82_9FABA</name>